<dbReference type="InterPro" id="IPR003362">
    <property type="entry name" value="Bact_transf"/>
</dbReference>
<dbReference type="Pfam" id="PF02397">
    <property type="entry name" value="Bac_transf"/>
    <property type="match status" value="1"/>
</dbReference>
<dbReference type="AlphaFoldDB" id="A0A2N7JJ70"/>
<dbReference type="EMBL" id="MCZF01000304">
    <property type="protein sequence ID" value="PMM40269.1"/>
    <property type="molecule type" value="Genomic_DNA"/>
</dbReference>
<dbReference type="GO" id="GO:0016780">
    <property type="term" value="F:phosphotransferase activity, for other substituted phosphate groups"/>
    <property type="evidence" value="ECO:0007669"/>
    <property type="project" value="TreeGrafter"/>
</dbReference>
<protein>
    <recommendedName>
        <fullName evidence="3">Bacterial sugar transferase domain-containing protein</fullName>
    </recommendedName>
</protein>
<feature type="domain" description="Bacterial sugar transferase" evidence="3">
    <location>
        <begin position="128"/>
        <end position="307"/>
    </location>
</feature>
<keyword evidence="2" id="KW-1133">Transmembrane helix</keyword>
<feature type="transmembrane region" description="Helical" evidence="2">
    <location>
        <begin position="130"/>
        <end position="153"/>
    </location>
</feature>
<proteinExistence type="inferred from homology"/>
<sequence length="313" mass="35996">MGAALTFIWILIYYRLHKNQKITLYSLTGSVDNVDSRHKNITVYQYQKDISLHQIKKNSDGLVTNLHETHSRDTAKFLADCALAQIPVYHSEVITERLNKQVSTTHLSETTLQSLTPSSRYLKIKPVLEAALILLFLPITLILCSIISALLYIQDPGKVIYTQTRVGKNGTIFTLYKFRTMYNSVSIKSAQFATQEKHRIHFVGVWLRKFRLDEIPQFYNVLKGDMSLIGPRPEQPEFVKSYKQQIPCYNYRHTVKPGITGWAQINQGYTDNSESTQTKLGYDLYYIKHYSFELDLTIVIKTIRTLLTTDGSA</sequence>
<evidence type="ECO:0000259" key="3">
    <source>
        <dbReference type="Pfam" id="PF02397"/>
    </source>
</evidence>
<reference evidence="5" key="1">
    <citation type="submission" date="2016-07" db="EMBL/GenBank/DDBJ databases">
        <title>Nontailed viruses are major unrecognized killers of bacteria in the ocean.</title>
        <authorList>
            <person name="Kauffman K."/>
            <person name="Hussain F."/>
            <person name="Yang J."/>
            <person name="Arevalo P."/>
            <person name="Brown J."/>
            <person name="Cutler M."/>
            <person name="Kelly L."/>
            <person name="Polz M.F."/>
        </authorList>
    </citation>
    <scope>NUCLEOTIDE SEQUENCE [LARGE SCALE GENOMIC DNA]</scope>
    <source>
        <strain evidence="5">10N.261.48.B5</strain>
    </source>
</reference>
<evidence type="ECO:0000313" key="5">
    <source>
        <dbReference type="Proteomes" id="UP000235533"/>
    </source>
</evidence>
<dbReference type="Proteomes" id="UP000235533">
    <property type="component" value="Unassembled WGS sequence"/>
</dbReference>
<evidence type="ECO:0000313" key="4">
    <source>
        <dbReference type="EMBL" id="PMM40269.1"/>
    </source>
</evidence>
<organism evidence="4 5">
    <name type="scientific">Vibrio splendidus</name>
    <dbReference type="NCBI Taxonomy" id="29497"/>
    <lineage>
        <taxon>Bacteria</taxon>
        <taxon>Pseudomonadati</taxon>
        <taxon>Pseudomonadota</taxon>
        <taxon>Gammaproteobacteria</taxon>
        <taxon>Vibrionales</taxon>
        <taxon>Vibrionaceae</taxon>
        <taxon>Vibrio</taxon>
    </lineage>
</organism>
<keyword evidence="2" id="KW-0472">Membrane</keyword>
<name>A0A2N7JJ70_VIBSP</name>
<evidence type="ECO:0000256" key="1">
    <source>
        <dbReference type="ARBA" id="ARBA00006464"/>
    </source>
</evidence>
<comment type="caution">
    <text evidence="4">The sequence shown here is derived from an EMBL/GenBank/DDBJ whole genome shotgun (WGS) entry which is preliminary data.</text>
</comment>
<dbReference type="PANTHER" id="PTHR30576">
    <property type="entry name" value="COLANIC BIOSYNTHESIS UDP-GLUCOSE LIPID CARRIER TRANSFERASE"/>
    <property type="match status" value="1"/>
</dbReference>
<keyword evidence="2" id="KW-0812">Transmembrane</keyword>
<accession>A0A2N7JJ70</accession>
<dbReference type="PANTHER" id="PTHR30576:SF0">
    <property type="entry name" value="UNDECAPRENYL-PHOSPHATE N-ACETYLGALACTOSAMINYL 1-PHOSPHATE TRANSFERASE-RELATED"/>
    <property type="match status" value="1"/>
</dbReference>
<gene>
    <name evidence="4" type="ORF">BCT54_12675</name>
</gene>
<comment type="similarity">
    <text evidence="1">Belongs to the bacterial sugar transferase family.</text>
</comment>
<evidence type="ECO:0000256" key="2">
    <source>
        <dbReference type="SAM" id="Phobius"/>
    </source>
</evidence>